<name>A0ABP0KKS3_9DINO</name>
<feature type="compositionally biased region" description="Polar residues" evidence="1">
    <location>
        <begin position="22"/>
        <end position="34"/>
    </location>
</feature>
<dbReference type="InterPro" id="IPR008984">
    <property type="entry name" value="SMAD_FHA_dom_sf"/>
</dbReference>
<dbReference type="Gene3D" id="2.60.200.20">
    <property type="match status" value="1"/>
</dbReference>
<evidence type="ECO:0000313" key="4">
    <source>
        <dbReference type="Proteomes" id="UP001642484"/>
    </source>
</evidence>
<accession>A0ABP0KKS3</accession>
<dbReference type="PROSITE" id="PS50006">
    <property type="entry name" value="FHA_DOMAIN"/>
    <property type="match status" value="1"/>
</dbReference>
<organism evidence="3 4">
    <name type="scientific">Durusdinium trenchii</name>
    <dbReference type="NCBI Taxonomy" id="1381693"/>
    <lineage>
        <taxon>Eukaryota</taxon>
        <taxon>Sar</taxon>
        <taxon>Alveolata</taxon>
        <taxon>Dinophyceae</taxon>
        <taxon>Suessiales</taxon>
        <taxon>Symbiodiniaceae</taxon>
        <taxon>Durusdinium</taxon>
    </lineage>
</organism>
<reference evidence="3 4" key="1">
    <citation type="submission" date="2024-02" db="EMBL/GenBank/DDBJ databases">
        <authorList>
            <person name="Chen Y."/>
            <person name="Shah S."/>
            <person name="Dougan E. K."/>
            <person name="Thang M."/>
            <person name="Chan C."/>
        </authorList>
    </citation>
    <scope>NUCLEOTIDE SEQUENCE [LARGE SCALE GENOMIC DNA]</scope>
</reference>
<dbReference type="SMART" id="SM00240">
    <property type="entry name" value="FHA"/>
    <property type="match status" value="1"/>
</dbReference>
<feature type="region of interest" description="Disordered" evidence="1">
    <location>
        <begin position="1"/>
        <end position="141"/>
    </location>
</feature>
<gene>
    <name evidence="3" type="ORF">CCMP2556_LOCUS16769</name>
</gene>
<keyword evidence="4" id="KW-1185">Reference proteome</keyword>
<evidence type="ECO:0000259" key="2">
    <source>
        <dbReference type="PROSITE" id="PS50006"/>
    </source>
</evidence>
<feature type="domain" description="FHA" evidence="2">
    <location>
        <begin position="190"/>
        <end position="243"/>
    </location>
</feature>
<feature type="compositionally biased region" description="Low complexity" evidence="1">
    <location>
        <begin position="103"/>
        <end position="120"/>
    </location>
</feature>
<evidence type="ECO:0000256" key="1">
    <source>
        <dbReference type="SAM" id="MobiDB-lite"/>
    </source>
</evidence>
<dbReference type="InterPro" id="IPR000253">
    <property type="entry name" value="FHA_dom"/>
</dbReference>
<evidence type="ECO:0000313" key="3">
    <source>
        <dbReference type="EMBL" id="CAK9027451.1"/>
    </source>
</evidence>
<protein>
    <recommendedName>
        <fullName evidence="2">FHA domain-containing protein</fullName>
    </recommendedName>
</protein>
<sequence length="290" mass="30910">MAMDPPPPPAKKRRPMVPVFANGSNGSTSGVTPSRSDEEESKATLQTGSPAPVATNGRTNGAVAAAVPSTEARKKPELAAGAAGHSEDLPTKVGQAEPDQRPHAPVAAQQEAPPAHQSPAATPPVTGVERQAQRKVSRPATEQLPPAAVYGFDGGMKAESRGKAIALRLEPLKSGLPEYEKVLGEQKQTVSIGCNRGKVDVAVRDEAVSKKHVSLSIVGIHGELALSVMDHSTNGSFLNGHRLPEKNKRYRIRNGDKLTLKAPDIEEDYGWKASRFWKMVASHPQTDKQR</sequence>
<dbReference type="SUPFAM" id="SSF49879">
    <property type="entry name" value="SMAD/FHA domain"/>
    <property type="match status" value="1"/>
</dbReference>
<comment type="caution">
    <text evidence="3">The sequence shown here is derived from an EMBL/GenBank/DDBJ whole genome shotgun (WGS) entry which is preliminary data.</text>
</comment>
<dbReference type="CDD" id="cd00060">
    <property type="entry name" value="FHA"/>
    <property type="match status" value="1"/>
</dbReference>
<dbReference type="Pfam" id="PF00498">
    <property type="entry name" value="FHA"/>
    <property type="match status" value="1"/>
</dbReference>
<dbReference type="Proteomes" id="UP001642484">
    <property type="component" value="Unassembled WGS sequence"/>
</dbReference>
<dbReference type="EMBL" id="CAXAMN010009014">
    <property type="protein sequence ID" value="CAK9027451.1"/>
    <property type="molecule type" value="Genomic_DNA"/>
</dbReference>
<proteinExistence type="predicted"/>